<evidence type="ECO:0000313" key="14">
    <source>
        <dbReference type="EMBL" id="OIP85367.1"/>
    </source>
</evidence>
<dbReference type="InterPro" id="IPR009080">
    <property type="entry name" value="tRNAsynth_Ia_anticodon-bd"/>
</dbReference>
<evidence type="ECO:0000256" key="4">
    <source>
        <dbReference type="ARBA" id="ARBA00022490"/>
    </source>
</evidence>
<dbReference type="EC" id="6.1.1.10" evidence="2"/>
<dbReference type="NCBIfam" id="TIGR00398">
    <property type="entry name" value="metG"/>
    <property type="match status" value="1"/>
</dbReference>
<evidence type="ECO:0000256" key="7">
    <source>
        <dbReference type="ARBA" id="ARBA00022840"/>
    </source>
</evidence>
<dbReference type="PRINTS" id="PR01041">
    <property type="entry name" value="TRNASYNTHMET"/>
</dbReference>
<evidence type="ECO:0000256" key="3">
    <source>
        <dbReference type="ARBA" id="ARBA00018753"/>
    </source>
</evidence>
<dbReference type="PROSITE" id="PS00178">
    <property type="entry name" value="AA_TRNA_LIGASE_I"/>
    <property type="match status" value="1"/>
</dbReference>
<keyword evidence="8 12" id="KW-0648">Protein biosynthesis</keyword>
<dbReference type="EMBL" id="MNZM01000028">
    <property type="protein sequence ID" value="OIP85367.1"/>
    <property type="molecule type" value="Genomic_DNA"/>
</dbReference>
<dbReference type="AlphaFoldDB" id="A0A1J5HWY6"/>
<evidence type="ECO:0000259" key="13">
    <source>
        <dbReference type="Pfam" id="PF09334"/>
    </source>
</evidence>
<accession>A0A1J5HWY6</accession>
<evidence type="ECO:0000256" key="9">
    <source>
        <dbReference type="ARBA" id="ARBA00023146"/>
    </source>
</evidence>
<sequence length="478" mass="55750">MNKNLLITNSIPYVNASPHVGHALEFIQSDTIARYYRLLENKVLLLCGSDENAIKNVQAADKSKINLQKFIDEHAKEFQQLAESLNVKFDIFQKGSDQKHHFISSQRLWRLCNENDDIYKKDYEGLYCVGCETFYTKEELGENGECHEHPGRQLEKVIETNYFFRLSKYQNKLIDLIQSDSLKIYPEKRKNEVLGFLKQPLRDISISRLNERARNWGVPVPNDSTQKIYVWFDALNIYQSGIGFGWDDKLYKEWWPAKIHVIGKGIVRFHAVYWPAFLLSAKLKLPQSLFVHDYLTVNGQKMSKTIGNIIDPFSLIKKYGTDAVRYYFLREISPYSDGDYSEKRMNEVYSSDLANELGNLLSRITTLAQKDNLSIDKTNLVISQIYPKNLKKHFDNYEFNLVLESIWTNIRSLNKEINDFTPWSKQANERKTFLISQVQTLNLIGHQLLPFLPETAEKIIQATQNKILKIQPLFPRLK</sequence>
<gene>
    <name evidence="14" type="ORF">AUK04_01195</name>
</gene>
<dbReference type="SUPFAM" id="SSF47323">
    <property type="entry name" value="Anticodon-binding domain of a subclass of class I aminoacyl-tRNA synthetases"/>
    <property type="match status" value="1"/>
</dbReference>
<comment type="similarity">
    <text evidence="12">Belongs to the class-I aminoacyl-tRNA synthetase family.</text>
</comment>
<keyword evidence="6 12" id="KW-0547">Nucleotide-binding</keyword>
<dbReference type="Proteomes" id="UP000183758">
    <property type="component" value="Unassembled WGS sequence"/>
</dbReference>
<dbReference type="InterPro" id="IPR001412">
    <property type="entry name" value="aa-tRNA-synth_I_CS"/>
</dbReference>
<evidence type="ECO:0000256" key="2">
    <source>
        <dbReference type="ARBA" id="ARBA00012838"/>
    </source>
</evidence>
<comment type="function">
    <text evidence="1">Is required not only for elongation of protein synthesis but also for the initiation of all mRNA translation through initiator tRNA(fMet) aminoacylation.</text>
</comment>
<dbReference type="CDD" id="cd00814">
    <property type="entry name" value="MetRS_core"/>
    <property type="match status" value="1"/>
</dbReference>
<dbReference type="Gene3D" id="1.10.730.10">
    <property type="entry name" value="Isoleucyl-tRNA Synthetase, Domain 1"/>
    <property type="match status" value="1"/>
</dbReference>
<comment type="catalytic activity">
    <reaction evidence="11">
        <text>tRNA(Met) + L-methionine + ATP = L-methionyl-tRNA(Met) + AMP + diphosphate</text>
        <dbReference type="Rhea" id="RHEA:13481"/>
        <dbReference type="Rhea" id="RHEA-COMP:9667"/>
        <dbReference type="Rhea" id="RHEA-COMP:9698"/>
        <dbReference type="ChEBI" id="CHEBI:30616"/>
        <dbReference type="ChEBI" id="CHEBI:33019"/>
        <dbReference type="ChEBI" id="CHEBI:57844"/>
        <dbReference type="ChEBI" id="CHEBI:78442"/>
        <dbReference type="ChEBI" id="CHEBI:78530"/>
        <dbReference type="ChEBI" id="CHEBI:456215"/>
        <dbReference type="EC" id="6.1.1.10"/>
    </reaction>
</comment>
<dbReference type="SUPFAM" id="SSF52374">
    <property type="entry name" value="Nucleotidylyl transferase"/>
    <property type="match status" value="1"/>
</dbReference>
<keyword evidence="5 12" id="KW-0436">Ligase</keyword>
<dbReference type="InterPro" id="IPR015413">
    <property type="entry name" value="Methionyl/Leucyl_tRNA_Synth"/>
</dbReference>
<evidence type="ECO:0000256" key="5">
    <source>
        <dbReference type="ARBA" id="ARBA00022598"/>
    </source>
</evidence>
<comment type="caution">
    <text evidence="14">The sequence shown here is derived from an EMBL/GenBank/DDBJ whole genome shotgun (WGS) entry which is preliminary data.</text>
</comment>
<dbReference type="PANTHER" id="PTHR43326">
    <property type="entry name" value="METHIONYL-TRNA SYNTHETASE"/>
    <property type="match status" value="1"/>
</dbReference>
<dbReference type="Gene3D" id="3.40.50.620">
    <property type="entry name" value="HUPs"/>
    <property type="match status" value="1"/>
</dbReference>
<dbReference type="InterPro" id="IPR023457">
    <property type="entry name" value="Met-tRNA_synth_2"/>
</dbReference>
<evidence type="ECO:0000256" key="12">
    <source>
        <dbReference type="RuleBase" id="RU363039"/>
    </source>
</evidence>
<dbReference type="Gene3D" id="2.170.220.10">
    <property type="match status" value="1"/>
</dbReference>
<dbReference type="InterPro" id="IPR014729">
    <property type="entry name" value="Rossmann-like_a/b/a_fold"/>
</dbReference>
<dbReference type="InterPro" id="IPR014758">
    <property type="entry name" value="Met-tRNA_synth"/>
</dbReference>
<name>A0A1J5HWY6_9BACT</name>
<dbReference type="PANTHER" id="PTHR43326:SF1">
    <property type="entry name" value="METHIONINE--TRNA LIGASE, MITOCHONDRIAL"/>
    <property type="match status" value="1"/>
</dbReference>
<reference evidence="14 15" key="1">
    <citation type="journal article" date="2016" name="Environ. Microbiol.">
        <title>Genomic resolution of a cold subsurface aquifer community provides metabolic insights for novel microbes adapted to high CO concentrations.</title>
        <authorList>
            <person name="Probst A.J."/>
            <person name="Castelle C.J."/>
            <person name="Singh A."/>
            <person name="Brown C.T."/>
            <person name="Anantharaman K."/>
            <person name="Sharon I."/>
            <person name="Hug L.A."/>
            <person name="Burstein D."/>
            <person name="Emerson J.B."/>
            <person name="Thomas B.C."/>
            <person name="Banfield J.F."/>
        </authorList>
    </citation>
    <scope>NUCLEOTIDE SEQUENCE [LARGE SCALE GENOMIC DNA]</scope>
    <source>
        <strain evidence="14">CG2_30_33_16</strain>
    </source>
</reference>
<dbReference type="InterPro" id="IPR033911">
    <property type="entry name" value="MetRS_core"/>
</dbReference>
<dbReference type="Pfam" id="PF09334">
    <property type="entry name" value="tRNA-synt_1g"/>
    <property type="match status" value="1"/>
</dbReference>
<keyword evidence="9 12" id="KW-0030">Aminoacyl-tRNA synthetase</keyword>
<feature type="domain" description="Methionyl/Leucyl tRNA synthetase" evidence="13">
    <location>
        <begin position="6"/>
        <end position="364"/>
    </location>
</feature>
<evidence type="ECO:0000313" key="15">
    <source>
        <dbReference type="Proteomes" id="UP000183758"/>
    </source>
</evidence>
<proteinExistence type="inferred from homology"/>
<dbReference type="GO" id="GO:0005524">
    <property type="term" value="F:ATP binding"/>
    <property type="evidence" value="ECO:0007669"/>
    <property type="project" value="UniProtKB-KW"/>
</dbReference>
<dbReference type="FunFam" id="2.170.220.10:FF:000001">
    <property type="entry name" value="methionine--tRNA ligase, mitochondrial"/>
    <property type="match status" value="1"/>
</dbReference>
<organism evidence="14 15">
    <name type="scientific">Candidatus Roizmanbacteria bacterium CG2_30_33_16</name>
    <dbReference type="NCBI Taxonomy" id="1805340"/>
    <lineage>
        <taxon>Bacteria</taxon>
        <taxon>Candidatus Roizmaniibacteriota</taxon>
    </lineage>
</organism>
<evidence type="ECO:0000256" key="11">
    <source>
        <dbReference type="ARBA" id="ARBA00047364"/>
    </source>
</evidence>
<evidence type="ECO:0000256" key="8">
    <source>
        <dbReference type="ARBA" id="ARBA00022917"/>
    </source>
</evidence>
<evidence type="ECO:0000256" key="1">
    <source>
        <dbReference type="ARBA" id="ARBA00003314"/>
    </source>
</evidence>
<protein>
    <recommendedName>
        <fullName evidence="3">Methionine--tRNA ligase</fullName>
        <ecNumber evidence="2">6.1.1.10</ecNumber>
    </recommendedName>
    <alternativeName>
        <fullName evidence="10">Methionyl-tRNA synthetase</fullName>
    </alternativeName>
</protein>
<dbReference type="GO" id="GO:0006431">
    <property type="term" value="P:methionyl-tRNA aminoacylation"/>
    <property type="evidence" value="ECO:0007669"/>
    <property type="project" value="InterPro"/>
</dbReference>
<evidence type="ECO:0000256" key="6">
    <source>
        <dbReference type="ARBA" id="ARBA00022741"/>
    </source>
</evidence>
<keyword evidence="7 12" id="KW-0067">ATP-binding</keyword>
<evidence type="ECO:0000256" key="10">
    <source>
        <dbReference type="ARBA" id="ARBA00030904"/>
    </source>
</evidence>
<keyword evidence="4" id="KW-0963">Cytoplasm</keyword>
<dbReference type="GO" id="GO:0004825">
    <property type="term" value="F:methionine-tRNA ligase activity"/>
    <property type="evidence" value="ECO:0007669"/>
    <property type="project" value="UniProtKB-EC"/>
</dbReference>